<proteinExistence type="inferred from homology"/>
<comment type="caution">
    <text evidence="4">The sequence shown here is derived from an EMBL/GenBank/DDBJ whole genome shotgun (WGS) entry which is preliminary data.</text>
</comment>
<accession>A0ABW5R609</accession>
<comment type="similarity">
    <text evidence="1 3">Belongs to the short-chain dehydrogenases/reductases (SDR) family.</text>
</comment>
<dbReference type="PRINTS" id="PR00080">
    <property type="entry name" value="SDRFAMILY"/>
</dbReference>
<dbReference type="PRINTS" id="PR00081">
    <property type="entry name" value="GDHRDH"/>
</dbReference>
<dbReference type="PANTHER" id="PTHR44196:SF2">
    <property type="entry name" value="SHORT-CHAIN DEHYDROGENASE-RELATED"/>
    <property type="match status" value="1"/>
</dbReference>
<protein>
    <submittedName>
        <fullName evidence="4">SDR family NAD(P)-dependent oxidoreductase</fullName>
        <ecNumber evidence="4">1.-.-.-</ecNumber>
    </submittedName>
</protein>
<evidence type="ECO:0000256" key="3">
    <source>
        <dbReference type="RuleBase" id="RU000363"/>
    </source>
</evidence>
<evidence type="ECO:0000313" key="5">
    <source>
        <dbReference type="Proteomes" id="UP001597497"/>
    </source>
</evidence>
<name>A0ABW5R609_9BACL</name>
<dbReference type="InterPro" id="IPR020904">
    <property type="entry name" value="Sc_DH/Rdtase_CS"/>
</dbReference>
<dbReference type="Gene3D" id="3.40.50.720">
    <property type="entry name" value="NAD(P)-binding Rossmann-like Domain"/>
    <property type="match status" value="1"/>
</dbReference>
<dbReference type="EMBL" id="JBHUMM010000001">
    <property type="protein sequence ID" value="MFD2669990.1"/>
    <property type="molecule type" value="Genomic_DNA"/>
</dbReference>
<gene>
    <name evidence="4" type="ORF">ACFSUC_00035</name>
</gene>
<dbReference type="EC" id="1.-.-.-" evidence="4"/>
<evidence type="ECO:0000256" key="2">
    <source>
        <dbReference type="ARBA" id="ARBA00023002"/>
    </source>
</evidence>
<keyword evidence="5" id="KW-1185">Reference proteome</keyword>
<dbReference type="InterPro" id="IPR036291">
    <property type="entry name" value="NAD(P)-bd_dom_sf"/>
</dbReference>
<organism evidence="4 5">
    <name type="scientific">Marinicrinis sediminis</name>
    <dbReference type="NCBI Taxonomy" id="1652465"/>
    <lineage>
        <taxon>Bacteria</taxon>
        <taxon>Bacillati</taxon>
        <taxon>Bacillota</taxon>
        <taxon>Bacilli</taxon>
        <taxon>Bacillales</taxon>
        <taxon>Paenibacillaceae</taxon>
    </lineage>
</organism>
<dbReference type="PIRSF" id="PIRSF000126">
    <property type="entry name" value="11-beta-HSD1"/>
    <property type="match status" value="1"/>
</dbReference>
<sequence>MKRKRALITGASTGIGREYAFALAEKGYDLVLVARSRDKLDALAHELKKTYKRNIHVIVKDLSIASAPEEIYVELKDRQWQIDMLINNAGAGSTGQLLERSLVQNQQQVMLNVNAVVNMTHLFLQDMVARKQGDVINVASMASFQPIPYMSIYAATKSFVLSFTEGLHEEYSQHGIRVIAVCPGNTQTQFFDQAPDSIKVGKMRSSRQVVETSFKGLRRNQSYIVDGKMNKLLSELPRFLPRRWISKMSARLMKKTMSHTNSGSN</sequence>
<dbReference type="PROSITE" id="PS00061">
    <property type="entry name" value="ADH_SHORT"/>
    <property type="match status" value="1"/>
</dbReference>
<dbReference type="Pfam" id="PF00106">
    <property type="entry name" value="adh_short"/>
    <property type="match status" value="1"/>
</dbReference>
<reference evidence="5" key="1">
    <citation type="journal article" date="2019" name="Int. J. Syst. Evol. Microbiol.">
        <title>The Global Catalogue of Microorganisms (GCM) 10K type strain sequencing project: providing services to taxonomists for standard genome sequencing and annotation.</title>
        <authorList>
            <consortium name="The Broad Institute Genomics Platform"/>
            <consortium name="The Broad Institute Genome Sequencing Center for Infectious Disease"/>
            <person name="Wu L."/>
            <person name="Ma J."/>
        </authorList>
    </citation>
    <scope>NUCLEOTIDE SEQUENCE [LARGE SCALE GENOMIC DNA]</scope>
    <source>
        <strain evidence="5">KCTC 33676</strain>
    </source>
</reference>
<dbReference type="PANTHER" id="PTHR44196">
    <property type="entry name" value="DEHYDROGENASE/REDUCTASE SDR FAMILY MEMBER 7B"/>
    <property type="match status" value="1"/>
</dbReference>
<dbReference type="InterPro" id="IPR002347">
    <property type="entry name" value="SDR_fam"/>
</dbReference>
<dbReference type="RefSeq" id="WP_379927341.1">
    <property type="nucleotide sequence ID" value="NZ_JBHUMM010000001.1"/>
</dbReference>
<evidence type="ECO:0000256" key="1">
    <source>
        <dbReference type="ARBA" id="ARBA00006484"/>
    </source>
</evidence>
<dbReference type="SUPFAM" id="SSF51735">
    <property type="entry name" value="NAD(P)-binding Rossmann-fold domains"/>
    <property type="match status" value="1"/>
</dbReference>
<dbReference type="Proteomes" id="UP001597497">
    <property type="component" value="Unassembled WGS sequence"/>
</dbReference>
<evidence type="ECO:0000313" key="4">
    <source>
        <dbReference type="EMBL" id="MFD2669990.1"/>
    </source>
</evidence>
<dbReference type="GO" id="GO:0016491">
    <property type="term" value="F:oxidoreductase activity"/>
    <property type="evidence" value="ECO:0007669"/>
    <property type="project" value="UniProtKB-KW"/>
</dbReference>
<keyword evidence="2 4" id="KW-0560">Oxidoreductase</keyword>